<keyword evidence="1" id="KW-1133">Transmembrane helix</keyword>
<dbReference type="InterPro" id="IPR050558">
    <property type="entry name" value="PTS_Sugar-Specific_Components"/>
</dbReference>
<feature type="transmembrane region" description="Helical" evidence="1">
    <location>
        <begin position="422"/>
        <end position="439"/>
    </location>
</feature>
<feature type="transmembrane region" description="Helical" evidence="1">
    <location>
        <begin position="365"/>
        <end position="383"/>
    </location>
</feature>
<dbReference type="RefSeq" id="WP_326088316.1">
    <property type="nucleotide sequence ID" value="NZ_JARLKZ010000007.1"/>
</dbReference>
<proteinExistence type="predicted"/>
<feature type="transmembrane region" description="Helical" evidence="1">
    <location>
        <begin position="265"/>
        <end position="298"/>
    </location>
</feature>
<feature type="transmembrane region" description="Helical" evidence="1">
    <location>
        <begin position="395"/>
        <end position="416"/>
    </location>
</feature>
<reference evidence="2 3" key="1">
    <citation type="submission" date="2023-03" db="EMBL/GenBank/DDBJ databases">
        <title>Bacillus Genome Sequencing.</title>
        <authorList>
            <person name="Dunlap C."/>
        </authorList>
    </citation>
    <scope>NUCLEOTIDE SEQUENCE [LARGE SCALE GENOMIC DNA]</scope>
    <source>
        <strain evidence="2 3">BD-525</strain>
    </source>
</reference>
<keyword evidence="1" id="KW-0812">Transmembrane</keyword>
<accession>A0ABU6GLC7</accession>
<sequence length="532" mass="55178">MKRIAVIGSSGGNLYNLGGKDPDKLMGEIAAQCASAGVEIGGVQFISASESMDTAKETTSAILYEWSSEDERLLKRSEGTLKEVNQAATEMDMQTAGLIQSGQIDGLIVMSADPERANRLTIEAAAERKIPVVGTGGTSMALISSKGANVIATSGTTGTTNRTRAVSFITSLCKHWGLKFVPVLGSPGTAKLPSSGKPWRRINLKGIMQSSLPGFIAMAIVLALSQIPALKGLSEVFDVMLKALPVVLAVIAAKQISDLDEVSIVAGVIAGALSINGGIIGGIIGGIGAGLLVQFLFVKCVQWKFPMTTVNIVAGGFAGLISGLIMYYLIAPFALQAGEFIKYIINIAISFNPIVAGVIGGLLIWPAILGGVYHAAILPIVLLEMEKTGNSFLGAIDMVGLVMVSAGITLANIIAPRDKGEAAVAAPGFLINMGFGTFVEAAYPFMFSNKWVFAGAICSAGVGGGLVGVFNVRGTAYVPSFMGPFLSNNVIGFMISMAVALLLSLAVTLVANKAARNRKQVAEQNVSAQQSA</sequence>
<protein>
    <submittedName>
        <fullName evidence="2">PTS sugar transporter</fullName>
    </submittedName>
</protein>
<feature type="transmembrane region" description="Helical" evidence="1">
    <location>
        <begin position="490"/>
        <end position="511"/>
    </location>
</feature>
<keyword evidence="3" id="KW-1185">Reference proteome</keyword>
<keyword evidence="2" id="KW-0813">Transport</keyword>
<keyword evidence="1" id="KW-0472">Membrane</keyword>
<evidence type="ECO:0000313" key="3">
    <source>
        <dbReference type="Proteomes" id="UP001344632"/>
    </source>
</evidence>
<keyword evidence="2" id="KW-0762">Sugar transport</keyword>
<comment type="caution">
    <text evidence="2">The sequence shown here is derived from an EMBL/GenBank/DDBJ whole genome shotgun (WGS) entry which is preliminary data.</text>
</comment>
<evidence type="ECO:0000256" key="1">
    <source>
        <dbReference type="SAM" id="Phobius"/>
    </source>
</evidence>
<dbReference type="Proteomes" id="UP001344632">
    <property type="component" value="Unassembled WGS sequence"/>
</dbReference>
<feature type="transmembrane region" description="Helical" evidence="1">
    <location>
        <begin position="210"/>
        <end position="230"/>
    </location>
</feature>
<gene>
    <name evidence="2" type="ORF">P4H66_11915</name>
</gene>
<name>A0ABU6GLC7_9BACL</name>
<feature type="transmembrane region" description="Helical" evidence="1">
    <location>
        <begin position="310"/>
        <end position="331"/>
    </location>
</feature>
<feature type="transmembrane region" description="Helical" evidence="1">
    <location>
        <begin position="451"/>
        <end position="470"/>
    </location>
</feature>
<dbReference type="PANTHER" id="PTHR30175:SF1">
    <property type="entry name" value="PTS SYSTEM ARBUTIN-, CELLOBIOSE-, AND SALICIN-SPECIFIC EIIBC COMPONENT-RELATED"/>
    <property type="match status" value="1"/>
</dbReference>
<organism evidence="2 3">
    <name type="scientific">Paenibacillus dokdonensis</name>
    <dbReference type="NCBI Taxonomy" id="2567944"/>
    <lineage>
        <taxon>Bacteria</taxon>
        <taxon>Bacillati</taxon>
        <taxon>Bacillota</taxon>
        <taxon>Bacilli</taxon>
        <taxon>Bacillales</taxon>
        <taxon>Paenibacillaceae</taxon>
        <taxon>Paenibacillus</taxon>
    </lineage>
</organism>
<evidence type="ECO:0000313" key="2">
    <source>
        <dbReference type="EMBL" id="MEC0240560.1"/>
    </source>
</evidence>
<dbReference type="PANTHER" id="PTHR30175">
    <property type="entry name" value="PHOSPHOTRANSFERASE SYSTEM TRANSPORT PROTEIN"/>
    <property type="match status" value="1"/>
</dbReference>
<dbReference type="EMBL" id="JARLKZ010000007">
    <property type="protein sequence ID" value="MEC0240560.1"/>
    <property type="molecule type" value="Genomic_DNA"/>
</dbReference>